<dbReference type="EMBL" id="CAWUPB010000246">
    <property type="protein sequence ID" value="CAK7324314.1"/>
    <property type="molecule type" value="Genomic_DNA"/>
</dbReference>
<accession>A0AAV1QUG1</accession>
<evidence type="ECO:0000313" key="1">
    <source>
        <dbReference type="EMBL" id="CAK7324314.1"/>
    </source>
</evidence>
<comment type="caution">
    <text evidence="1">The sequence shown here is derived from an EMBL/GenBank/DDBJ whole genome shotgun (WGS) entry which is preliminary data.</text>
</comment>
<dbReference type="PANTHER" id="PTHR36372">
    <property type="entry name" value="EXPRESSED PROTEIN"/>
    <property type="match status" value="1"/>
</dbReference>
<dbReference type="AlphaFoldDB" id="A0AAV1QUG1"/>
<keyword evidence="2" id="KW-1185">Reference proteome</keyword>
<dbReference type="Proteomes" id="UP001314170">
    <property type="component" value="Unassembled WGS sequence"/>
</dbReference>
<name>A0AAV1QUG1_9ROSI</name>
<proteinExistence type="predicted"/>
<reference evidence="1 2" key="1">
    <citation type="submission" date="2024-01" db="EMBL/GenBank/DDBJ databases">
        <authorList>
            <person name="Waweru B."/>
        </authorList>
    </citation>
    <scope>NUCLEOTIDE SEQUENCE [LARGE SCALE GENOMIC DNA]</scope>
</reference>
<sequence>MEVFGKSMISGPANVVYLSTILGRDGPIPVHKCDWKCENEHVFGNMYRCRLTGLTHICDKNCNQRILYDNHSSLCRASGQIFPFSPAEEQAVRGVRRKLDTENSNIPSDSCSLKRRRDAKFHPSPFERSFSAGRKEGGQERDFVSSVCNMFYAIDCKRRESLWHEAIKIKEKLIPEKRNCGSGFCKAT</sequence>
<protein>
    <submittedName>
        <fullName evidence="1">Uncharacterized protein</fullName>
    </submittedName>
</protein>
<gene>
    <name evidence="1" type="ORF">DCAF_LOCUS1954</name>
</gene>
<evidence type="ECO:0000313" key="2">
    <source>
        <dbReference type="Proteomes" id="UP001314170"/>
    </source>
</evidence>
<organism evidence="1 2">
    <name type="scientific">Dovyalis caffra</name>
    <dbReference type="NCBI Taxonomy" id="77055"/>
    <lineage>
        <taxon>Eukaryota</taxon>
        <taxon>Viridiplantae</taxon>
        <taxon>Streptophyta</taxon>
        <taxon>Embryophyta</taxon>
        <taxon>Tracheophyta</taxon>
        <taxon>Spermatophyta</taxon>
        <taxon>Magnoliopsida</taxon>
        <taxon>eudicotyledons</taxon>
        <taxon>Gunneridae</taxon>
        <taxon>Pentapetalae</taxon>
        <taxon>rosids</taxon>
        <taxon>fabids</taxon>
        <taxon>Malpighiales</taxon>
        <taxon>Salicaceae</taxon>
        <taxon>Flacourtieae</taxon>
        <taxon>Dovyalis</taxon>
    </lineage>
</organism>